<organism evidence="2 3">
    <name type="scientific">Onchocerca volvulus</name>
    <dbReference type="NCBI Taxonomy" id="6282"/>
    <lineage>
        <taxon>Eukaryota</taxon>
        <taxon>Metazoa</taxon>
        <taxon>Ecdysozoa</taxon>
        <taxon>Nematoda</taxon>
        <taxon>Chromadorea</taxon>
        <taxon>Rhabditida</taxon>
        <taxon>Spirurina</taxon>
        <taxon>Spiruromorpha</taxon>
        <taxon>Filarioidea</taxon>
        <taxon>Onchocercidae</taxon>
        <taxon>Onchocerca</taxon>
    </lineage>
</organism>
<sequence length="109" mass="12533">MIRWLSLISPDTHTHWFACHRFWYHSRSGRSLNTIDGCCRGMSTGIISTDAIQDALQRAKELAASSHSNPQKRPNSDDSSNRTYQDVPFLIGVIRVYTVFHSQFMDFLK</sequence>
<evidence type="ECO:0000256" key="1">
    <source>
        <dbReference type="SAM" id="MobiDB-lite"/>
    </source>
</evidence>
<feature type="region of interest" description="Disordered" evidence="1">
    <location>
        <begin position="61"/>
        <end position="83"/>
    </location>
</feature>
<evidence type="ECO:0000313" key="3">
    <source>
        <dbReference type="Proteomes" id="UP000024404"/>
    </source>
</evidence>
<dbReference type="EnsemblMetazoa" id="OVOC2548.1">
    <property type="protein sequence ID" value="OVOC2548.1"/>
    <property type="gene ID" value="WBGene00239357"/>
</dbReference>
<protein>
    <submittedName>
        <fullName evidence="2">Uncharacterized protein</fullName>
    </submittedName>
</protein>
<dbReference type="Proteomes" id="UP000024404">
    <property type="component" value="Unassembled WGS sequence"/>
</dbReference>
<dbReference type="AlphaFoldDB" id="A0A8R1XTY3"/>
<proteinExistence type="predicted"/>
<dbReference type="EMBL" id="CMVM020000075">
    <property type="status" value="NOT_ANNOTATED_CDS"/>
    <property type="molecule type" value="Genomic_DNA"/>
</dbReference>
<reference evidence="3" key="1">
    <citation type="submission" date="2013-10" db="EMBL/GenBank/DDBJ databases">
        <title>Genome sequencing of Onchocerca volvulus.</title>
        <authorList>
            <person name="Cotton J."/>
            <person name="Tsai J."/>
            <person name="Stanley E."/>
            <person name="Tracey A."/>
            <person name="Holroyd N."/>
            <person name="Lustigman S."/>
            <person name="Berriman M."/>
        </authorList>
    </citation>
    <scope>NUCLEOTIDE SEQUENCE</scope>
</reference>
<name>A0A8R1XTY3_ONCVO</name>
<reference evidence="2" key="2">
    <citation type="submission" date="2022-06" db="UniProtKB">
        <authorList>
            <consortium name="EnsemblMetazoa"/>
        </authorList>
    </citation>
    <scope>IDENTIFICATION</scope>
</reference>
<accession>A0A8R1XTY3</accession>
<evidence type="ECO:0000313" key="2">
    <source>
        <dbReference type="EnsemblMetazoa" id="OVOC2548.1"/>
    </source>
</evidence>
<keyword evidence="3" id="KW-1185">Reference proteome</keyword>